<dbReference type="InterPro" id="IPR024983">
    <property type="entry name" value="CHAT_dom"/>
</dbReference>
<comment type="subcellular location">
    <subcellularLocation>
        <location evidence="1">Cytoplasm</location>
        <location evidence="1">Cytoskeleton</location>
    </subcellularLocation>
</comment>
<organism evidence="13 14">
    <name type="scientific">Gloeobacter morelensis MG652769</name>
    <dbReference type="NCBI Taxonomy" id="2781736"/>
    <lineage>
        <taxon>Bacteria</taxon>
        <taxon>Bacillati</taxon>
        <taxon>Cyanobacteriota</taxon>
        <taxon>Cyanophyceae</taxon>
        <taxon>Gloeobacterales</taxon>
        <taxon>Gloeobacteraceae</taxon>
        <taxon>Gloeobacter</taxon>
        <taxon>Gloeobacter morelensis</taxon>
    </lineage>
</organism>
<keyword evidence="7" id="KW-0175">Coiled coil</keyword>
<reference evidence="13 14" key="1">
    <citation type="journal article" date="2021" name="Genome Biol. Evol.">
        <title>Complete Genome Sequencing of a Novel Gloeobacter Species from a Waterfall Cave in Mexico.</title>
        <authorList>
            <person name="Saw J.H."/>
            <person name="Cardona T."/>
            <person name="Montejano G."/>
        </authorList>
    </citation>
    <scope>NUCLEOTIDE SEQUENCE [LARGE SCALE GENOMIC DNA]</scope>
    <source>
        <strain evidence="13">MG652769</strain>
    </source>
</reference>
<evidence type="ECO:0000313" key="14">
    <source>
        <dbReference type="Proteomes" id="UP001054846"/>
    </source>
</evidence>
<keyword evidence="3" id="KW-0963">Cytoplasm</keyword>
<feature type="repeat" description="TPR" evidence="10">
    <location>
        <begin position="175"/>
        <end position="208"/>
    </location>
</feature>
<feature type="repeat" description="TPR" evidence="10">
    <location>
        <begin position="259"/>
        <end position="292"/>
    </location>
</feature>
<dbReference type="PANTHER" id="PTHR45783">
    <property type="entry name" value="KINESIN LIGHT CHAIN"/>
    <property type="match status" value="1"/>
</dbReference>
<keyword evidence="9" id="KW-0206">Cytoskeleton</keyword>
<keyword evidence="4" id="KW-0493">Microtubule</keyword>
<dbReference type="PROSITE" id="PS50005">
    <property type="entry name" value="TPR"/>
    <property type="match status" value="2"/>
</dbReference>
<feature type="signal peptide" evidence="11">
    <location>
        <begin position="1"/>
        <end position="34"/>
    </location>
</feature>
<dbReference type="PRINTS" id="PR00381">
    <property type="entry name" value="KINESINLIGHT"/>
</dbReference>
<keyword evidence="5" id="KW-0677">Repeat</keyword>
<evidence type="ECO:0000313" key="13">
    <source>
        <dbReference type="EMBL" id="UFP94835.1"/>
    </source>
</evidence>
<dbReference type="Pfam" id="PF12770">
    <property type="entry name" value="CHAT"/>
    <property type="match status" value="1"/>
</dbReference>
<keyword evidence="11" id="KW-0732">Signal</keyword>
<dbReference type="SUPFAM" id="SSF48452">
    <property type="entry name" value="TPR-like"/>
    <property type="match status" value="2"/>
</dbReference>
<sequence length="940" mass="101611">MLLSVALRCTARRWACALSLVASLALGCPLSAWAQPAAAQAPGGELAEAGRLDEQSVKLREAGRYVEAQPLAEQALAIREKALGPEHPDVAKSLNNLAVLYWNRGDFIGAEPLHKRALTIREKALGPEHPDVAKSLNNLAVLYIDQGDFAGAEPLLKRSLAIRAKALGPEHPDVAKSLNNLANLYADRGDYAGAESLYRRALAIWEKSLGPEHPEVGKSLNNLAVVYTERGDFAGAEPLLKRTLATREKALGLQHPEVARSLVNLANLYWAQGDYARTEPLFQRALPIWEKSLGPEHPYVIRGLANLADLYSDRGDFAAAEPLFQRALALFEKILGFQHPEMATGYYQLTRLRLRQDQPDDARRTLQRALAIQEHNLSLNLPVASQQRNLAYLASFKNTADLALWLHLHRLQADPEAARLALSAALSRKGRVLEEATLALLRLRRRLPFESQQPLQRLAEARAQLAALVFQESSTSPPEQYQVQVGALRTRVRQLEDDLAESGAALRALTRPLTLQAVQQVLPKEAVLVEFVLYRPLNPRAATPAQAFGSPRYAAYVLPPSGPPRGVDLGEAKQIDALIRFWRSWLLDPTAPIDGRVHKLARLLHQKLLAPLGDLQDNKHLLIAPDGQLNTLPFAALVGEDGRALLQKHTFTYLVSGRELLRLAQAAPPPQSPALVLGGPDFARAATDPLPAARPTPVGHPANASTGSAAAKTRWAQNLRSSDLMGFSLPPLPGAAQEARTIARLLGIPATQLLTGARATENALKAARSPALLHLATHGFFLQDQDTAPVGVGAQEALLRSGVALAGFNARSSGSEDGMLTALEAQGLDLEGTELAVLSACQSGAGAVVGGEGVQGLRRALALAGTRSQVLTLWQVEDRTTAELMERFYRGLVAGLGRSEALRQAQLAVAAQPGRAHPYWWGSFAASGDWRSVRLSKLGG</sequence>
<evidence type="ECO:0000256" key="11">
    <source>
        <dbReference type="SAM" id="SignalP"/>
    </source>
</evidence>
<dbReference type="Pfam" id="PF13424">
    <property type="entry name" value="TPR_12"/>
    <property type="match status" value="3"/>
</dbReference>
<evidence type="ECO:0000256" key="1">
    <source>
        <dbReference type="ARBA" id="ARBA00004245"/>
    </source>
</evidence>
<protein>
    <submittedName>
        <fullName evidence="13">Tetratricopeptide repeat protein</fullName>
    </submittedName>
</protein>
<dbReference type="RefSeq" id="WP_230841901.1">
    <property type="nucleotide sequence ID" value="NZ_CP063845.1"/>
</dbReference>
<name>A0ABY3PMC5_9CYAN</name>
<comment type="similarity">
    <text evidence="2">Belongs to the kinesin light chain family.</text>
</comment>
<dbReference type="InterPro" id="IPR002151">
    <property type="entry name" value="Kinesin_light"/>
</dbReference>
<dbReference type="InterPro" id="IPR011990">
    <property type="entry name" value="TPR-like_helical_dom_sf"/>
</dbReference>
<gene>
    <name evidence="13" type="ORF">ISF26_00870</name>
</gene>
<dbReference type="InterPro" id="IPR019734">
    <property type="entry name" value="TPR_rpt"/>
</dbReference>
<evidence type="ECO:0000256" key="2">
    <source>
        <dbReference type="ARBA" id="ARBA00009622"/>
    </source>
</evidence>
<proteinExistence type="inferred from homology"/>
<evidence type="ECO:0000256" key="5">
    <source>
        <dbReference type="ARBA" id="ARBA00022737"/>
    </source>
</evidence>
<evidence type="ECO:0000256" key="10">
    <source>
        <dbReference type="PROSITE-ProRule" id="PRU00339"/>
    </source>
</evidence>
<dbReference type="Proteomes" id="UP001054846">
    <property type="component" value="Chromosome"/>
</dbReference>
<dbReference type="SMART" id="SM00028">
    <property type="entry name" value="TPR"/>
    <property type="match status" value="7"/>
</dbReference>
<evidence type="ECO:0000259" key="12">
    <source>
        <dbReference type="Pfam" id="PF12770"/>
    </source>
</evidence>
<dbReference type="Pfam" id="PF13374">
    <property type="entry name" value="TPR_10"/>
    <property type="match status" value="1"/>
</dbReference>
<dbReference type="PANTHER" id="PTHR45783:SF3">
    <property type="entry name" value="KINESIN LIGHT CHAIN"/>
    <property type="match status" value="1"/>
</dbReference>
<keyword evidence="8" id="KW-0505">Motor protein</keyword>
<evidence type="ECO:0000256" key="3">
    <source>
        <dbReference type="ARBA" id="ARBA00022490"/>
    </source>
</evidence>
<evidence type="ECO:0000256" key="7">
    <source>
        <dbReference type="ARBA" id="ARBA00023054"/>
    </source>
</evidence>
<evidence type="ECO:0000256" key="8">
    <source>
        <dbReference type="ARBA" id="ARBA00023175"/>
    </source>
</evidence>
<evidence type="ECO:0000256" key="4">
    <source>
        <dbReference type="ARBA" id="ARBA00022701"/>
    </source>
</evidence>
<dbReference type="EMBL" id="CP063845">
    <property type="protein sequence ID" value="UFP94835.1"/>
    <property type="molecule type" value="Genomic_DNA"/>
</dbReference>
<feature type="chain" id="PRO_5046957653" evidence="11">
    <location>
        <begin position="35"/>
        <end position="940"/>
    </location>
</feature>
<evidence type="ECO:0000256" key="9">
    <source>
        <dbReference type="ARBA" id="ARBA00023212"/>
    </source>
</evidence>
<evidence type="ECO:0000256" key="6">
    <source>
        <dbReference type="ARBA" id="ARBA00022803"/>
    </source>
</evidence>
<accession>A0ABY3PMC5</accession>
<feature type="domain" description="CHAT" evidence="12">
    <location>
        <begin position="599"/>
        <end position="929"/>
    </location>
</feature>
<dbReference type="Gene3D" id="1.25.40.10">
    <property type="entry name" value="Tetratricopeptide repeat domain"/>
    <property type="match status" value="2"/>
</dbReference>
<keyword evidence="14" id="KW-1185">Reference proteome</keyword>
<keyword evidence="6 10" id="KW-0802">TPR repeat</keyword>